<feature type="domain" description="Heterokaryon incompatibility" evidence="3">
    <location>
        <begin position="1065"/>
        <end position="1164"/>
    </location>
</feature>
<feature type="domain" description="Pre-rRNA-processing protein RIX1 N-terminal" evidence="4">
    <location>
        <begin position="8"/>
        <end position="109"/>
    </location>
</feature>
<feature type="repeat" description="ANK" evidence="1">
    <location>
        <begin position="1367"/>
        <end position="1400"/>
    </location>
</feature>
<feature type="repeat" description="ANK" evidence="1">
    <location>
        <begin position="1401"/>
        <end position="1425"/>
    </location>
</feature>
<dbReference type="PROSITE" id="PS50297">
    <property type="entry name" value="ANK_REP_REGION"/>
    <property type="match status" value="1"/>
</dbReference>
<dbReference type="Pfam" id="PF12796">
    <property type="entry name" value="Ank_2"/>
    <property type="match status" value="1"/>
</dbReference>
<dbReference type="SMART" id="SM00248">
    <property type="entry name" value="ANK"/>
    <property type="match status" value="4"/>
</dbReference>
<proteinExistence type="predicted"/>
<dbReference type="PANTHER" id="PTHR10622">
    <property type="entry name" value="HET DOMAIN-CONTAINING PROTEIN"/>
    <property type="match status" value="1"/>
</dbReference>
<gene>
    <name evidence="5" type="ORF">DDE83_004599</name>
</gene>
<dbReference type="InterPro" id="IPR012583">
    <property type="entry name" value="RIX1_N"/>
</dbReference>
<keyword evidence="1" id="KW-0040">ANK repeat</keyword>
<dbReference type="InterPro" id="IPR010730">
    <property type="entry name" value="HET"/>
</dbReference>
<organism evidence="5 6">
    <name type="scientific">Stemphylium lycopersici</name>
    <name type="common">Tomato gray leaf spot disease fungus</name>
    <name type="synonym">Thyrospora lycopersici</name>
    <dbReference type="NCBI Taxonomy" id="183478"/>
    <lineage>
        <taxon>Eukaryota</taxon>
        <taxon>Fungi</taxon>
        <taxon>Dikarya</taxon>
        <taxon>Ascomycota</taxon>
        <taxon>Pezizomycotina</taxon>
        <taxon>Dothideomycetes</taxon>
        <taxon>Pleosporomycetidae</taxon>
        <taxon>Pleosporales</taxon>
        <taxon>Pleosporineae</taxon>
        <taxon>Pleosporaceae</taxon>
        <taxon>Stemphylium</taxon>
    </lineage>
</organism>
<sequence length="1425" mass="156492">MEDGAPYLLAFLNKPDPPSSKKLCIITLTRIFFLTREYPTLVREITTPSLTPFVQSALHIANTTSTPVTLLQTILESFNALLPRHPTIFRSYLKQLHPLLARLIAPTPSTKISQEQNASVKYGVSSEVAEAARQIYVQLPHCAPKGTSGEDWTKSVKSIVNSTHQTADRVFRAVIEDWQSTAREAPLANAHAIDDEAQDLEPSSDLPPWVGIFAGAERLTGLLYLIKEYLESPTASTVYVNVGLLTDLISRMFSLTIPATSSKSFQNAVRLNAQVGKEERENLWLLLPDVHVAAAEVLLALAHRSQASTLALDPIIVDQLVWVFGAEKDTIQVRTACYTAIAALLKRSGVGFHKSTIDSLVPVIRSCCDDLLPSEMTITPAKQTPNQGKPNGNSQPQASANADAFLNASKEASNSLAGFAGLTQAAHDLLPVLLTNIRAQYLSDSMRARLDRTAILAQHKEAMVASVLNPPPSKKFGKPAASILPLIARSFSSERDVEGMLRPRMPVIRLGGQDLELDGGEDEEEEGEEDEEDEDEEEEEEVQETEPKPETKAGEHFVGQELDNLLETAGGADIEVKDFAMADAPNASAPTLTPSRPTRASTMAQRSVVPEPTAFSDAKRPIGDEDLRSPSKRAKKDDDKRSTHPKPPVPAIAAKLSDTPVDATASATSDFAVTSTASAVPELPEPGDAGADDDDSQNTISAGGSKPTVKVIIRRRASQQASAATRYVPTSPSPPRPPPPSYPWDSHQDDVVVNTVENGQTAQRTGVSHYLHQLSFRDDYEHIGTHPSEDARRRKREDGEADVGAEQDRGEIDDGEGVKQEFDENEDEDEDGDQDPRIDLTKAPIPASFSPSSSKQQYTSKIYKGTTKDPAVFLAIARLVQCNLPYIDWTSALNHIPNLPPGVHAEDVPGRSYEGKGKAKMRDVDDDENVTILFLPDLYHDGRHALGYYTTRPKTSNPQKRVLTRMLFSPCTSAQLQRYGLVTYAPDDYAQIAGRGKGKGKERASEWLHVQSVGASTGRWLDYDVVEDWEEWREAVSVVGRVWEERLGNGDFSLTSFDNHPGSPYAILSHTWTAGEEVTYKDLVEGTGTHKSGYAKLHFCSERAAEDGLEYFWIDSCCIDKTTSEELSTAINSMFNWYKRAAACYVYLTDVSVSEEVTDAESVRTLWEPSFRRSRWFTRGWTLQELLAPPSVEFFSREGKRLGSRISLQHSIHEITGIPIEALRARGQELSAFSVNERMSWAAGRTTSLEEDAIYCLLGIFGVFLSPIYGEGKIHANLRLREQIQKRPRRIDLEAKDELGRTPLCVAAAHGHDTIVQALLSTLQVEVDARDYRRRTPLSWAASNGSVQSAKLLLDTGEVDVNAANVDGWTPLLEAAAHGRDAVVKLLLSTKGVDVQVKDRIGRTPLSLASKHGHGAVVELLLNID</sequence>
<evidence type="ECO:0000256" key="2">
    <source>
        <dbReference type="SAM" id="MobiDB-lite"/>
    </source>
</evidence>
<feature type="compositionally biased region" description="Acidic residues" evidence="2">
    <location>
        <begin position="515"/>
        <end position="544"/>
    </location>
</feature>
<feature type="compositionally biased region" description="Polar residues" evidence="2">
    <location>
        <begin position="665"/>
        <end position="678"/>
    </location>
</feature>
<dbReference type="STRING" id="183478.A0A364N498"/>
<reference evidence="6" key="1">
    <citation type="submission" date="2018-05" db="EMBL/GenBank/DDBJ databases">
        <title>Draft genome sequence of Stemphylium lycopersici strain CIDEFI 213.</title>
        <authorList>
            <person name="Medina R."/>
            <person name="Franco M.E.E."/>
            <person name="Lucentini C.G."/>
            <person name="Saparrat M.C.N."/>
            <person name="Balatti P.A."/>
        </authorList>
    </citation>
    <scope>NUCLEOTIDE SEQUENCE [LARGE SCALE GENOMIC DNA]</scope>
    <source>
        <strain evidence="6">CIDEFI 213</strain>
    </source>
</reference>
<feature type="compositionally biased region" description="Basic and acidic residues" evidence="2">
    <location>
        <begin position="545"/>
        <end position="555"/>
    </location>
</feature>
<feature type="compositionally biased region" description="Acidic residues" evidence="2">
    <location>
        <begin position="823"/>
        <end position="833"/>
    </location>
</feature>
<dbReference type="Pfam" id="PF08167">
    <property type="entry name" value="RIX1"/>
    <property type="match status" value="1"/>
</dbReference>
<comment type="caution">
    <text evidence="5">The sequence shown here is derived from an EMBL/GenBank/DDBJ whole genome shotgun (WGS) entry which is preliminary data.</text>
</comment>
<feature type="compositionally biased region" description="Polar residues" evidence="2">
    <location>
        <begin position="588"/>
        <end position="605"/>
    </location>
</feature>
<dbReference type="Gene3D" id="1.25.40.20">
    <property type="entry name" value="Ankyrin repeat-containing domain"/>
    <property type="match status" value="2"/>
</dbReference>
<accession>A0A364N498</accession>
<feature type="compositionally biased region" description="Basic and acidic residues" evidence="2">
    <location>
        <begin position="778"/>
        <end position="798"/>
    </location>
</feature>
<dbReference type="EMBL" id="QGDH01000057">
    <property type="protein sequence ID" value="RAR11451.1"/>
    <property type="molecule type" value="Genomic_DNA"/>
</dbReference>
<feature type="region of interest" description="Disordered" evidence="2">
    <location>
        <begin position="585"/>
        <end position="750"/>
    </location>
</feature>
<feature type="compositionally biased region" description="Pro residues" evidence="2">
    <location>
        <begin position="731"/>
        <end position="742"/>
    </location>
</feature>
<feature type="region of interest" description="Disordered" evidence="2">
    <location>
        <begin position="379"/>
        <end position="399"/>
    </location>
</feature>
<feature type="region of interest" description="Disordered" evidence="2">
    <location>
        <begin position="778"/>
        <end position="858"/>
    </location>
</feature>
<protein>
    <submittedName>
        <fullName evidence="5">Armadillo-like helical protein</fullName>
    </submittedName>
</protein>
<feature type="compositionally biased region" description="Low complexity" evidence="2">
    <location>
        <begin position="843"/>
        <end position="854"/>
    </location>
</feature>
<evidence type="ECO:0000256" key="1">
    <source>
        <dbReference type="PROSITE-ProRule" id="PRU00023"/>
    </source>
</evidence>
<dbReference type="SUPFAM" id="SSF48371">
    <property type="entry name" value="ARM repeat"/>
    <property type="match status" value="1"/>
</dbReference>
<evidence type="ECO:0000313" key="6">
    <source>
        <dbReference type="Proteomes" id="UP000249619"/>
    </source>
</evidence>
<feature type="compositionally biased region" description="Basic and acidic residues" evidence="2">
    <location>
        <begin position="617"/>
        <end position="642"/>
    </location>
</feature>
<evidence type="ECO:0000313" key="5">
    <source>
        <dbReference type="EMBL" id="RAR11451.1"/>
    </source>
</evidence>
<dbReference type="PROSITE" id="PS50088">
    <property type="entry name" value="ANK_REPEAT"/>
    <property type="match status" value="2"/>
</dbReference>
<dbReference type="InterPro" id="IPR036770">
    <property type="entry name" value="Ankyrin_rpt-contain_sf"/>
</dbReference>
<dbReference type="Pfam" id="PF13637">
    <property type="entry name" value="Ank_4"/>
    <property type="match status" value="1"/>
</dbReference>
<keyword evidence="6" id="KW-1185">Reference proteome</keyword>
<evidence type="ECO:0000259" key="4">
    <source>
        <dbReference type="Pfam" id="PF08167"/>
    </source>
</evidence>
<dbReference type="SUPFAM" id="SSF48403">
    <property type="entry name" value="Ankyrin repeat"/>
    <property type="match status" value="1"/>
</dbReference>
<name>A0A364N498_STELY</name>
<dbReference type="InterPro" id="IPR002110">
    <property type="entry name" value="Ankyrin_rpt"/>
</dbReference>
<dbReference type="PANTHER" id="PTHR10622:SF13">
    <property type="entry name" value="NACHT DOMAIN-CONTAINING PROTEIN"/>
    <property type="match status" value="1"/>
</dbReference>
<feature type="compositionally biased region" description="Low complexity" evidence="2">
    <location>
        <begin position="718"/>
        <end position="730"/>
    </location>
</feature>
<dbReference type="InterPro" id="IPR016024">
    <property type="entry name" value="ARM-type_fold"/>
</dbReference>
<dbReference type="Proteomes" id="UP000249619">
    <property type="component" value="Unassembled WGS sequence"/>
</dbReference>
<evidence type="ECO:0000259" key="3">
    <source>
        <dbReference type="Pfam" id="PF06985"/>
    </source>
</evidence>
<feature type="compositionally biased region" description="Basic and acidic residues" evidence="2">
    <location>
        <begin position="806"/>
        <end position="822"/>
    </location>
</feature>
<dbReference type="Pfam" id="PF06985">
    <property type="entry name" value="HET"/>
    <property type="match status" value="1"/>
</dbReference>
<feature type="region of interest" description="Disordered" evidence="2">
    <location>
        <begin position="508"/>
        <end position="569"/>
    </location>
</feature>